<evidence type="ECO:0000256" key="4">
    <source>
        <dbReference type="ARBA" id="ARBA00022741"/>
    </source>
</evidence>
<feature type="repeat" description="ARM" evidence="9">
    <location>
        <begin position="374"/>
        <end position="404"/>
    </location>
</feature>
<evidence type="ECO:0000256" key="1">
    <source>
        <dbReference type="ARBA" id="ARBA00012513"/>
    </source>
</evidence>
<dbReference type="GO" id="GO:0005524">
    <property type="term" value="F:ATP binding"/>
    <property type="evidence" value="ECO:0007669"/>
    <property type="project" value="UniProtKB-KW"/>
</dbReference>
<accession>A0A813JBF1</accession>
<evidence type="ECO:0000313" key="11">
    <source>
        <dbReference type="Proteomes" id="UP000626109"/>
    </source>
</evidence>
<evidence type="ECO:0000313" key="10">
    <source>
        <dbReference type="EMBL" id="CAE8669504.1"/>
    </source>
</evidence>
<keyword evidence="6" id="KW-0067">ATP-binding</keyword>
<evidence type="ECO:0000256" key="8">
    <source>
        <dbReference type="ARBA" id="ARBA00048679"/>
    </source>
</evidence>
<dbReference type="Pfam" id="PF00514">
    <property type="entry name" value="Arm"/>
    <property type="match status" value="1"/>
</dbReference>
<comment type="catalytic activity">
    <reaction evidence="7">
        <text>L-threonyl-[protein] + ATP = O-phospho-L-threonyl-[protein] + ADP + H(+)</text>
        <dbReference type="Rhea" id="RHEA:46608"/>
        <dbReference type="Rhea" id="RHEA-COMP:11060"/>
        <dbReference type="Rhea" id="RHEA-COMP:11605"/>
        <dbReference type="ChEBI" id="CHEBI:15378"/>
        <dbReference type="ChEBI" id="CHEBI:30013"/>
        <dbReference type="ChEBI" id="CHEBI:30616"/>
        <dbReference type="ChEBI" id="CHEBI:61977"/>
        <dbReference type="ChEBI" id="CHEBI:456216"/>
        <dbReference type="EC" id="2.7.11.1"/>
    </reaction>
</comment>
<comment type="catalytic activity">
    <reaction evidence="8">
        <text>L-seryl-[protein] + ATP = O-phospho-L-seryl-[protein] + ADP + H(+)</text>
        <dbReference type="Rhea" id="RHEA:17989"/>
        <dbReference type="Rhea" id="RHEA-COMP:9863"/>
        <dbReference type="Rhea" id="RHEA-COMP:11604"/>
        <dbReference type="ChEBI" id="CHEBI:15378"/>
        <dbReference type="ChEBI" id="CHEBI:29999"/>
        <dbReference type="ChEBI" id="CHEBI:30616"/>
        <dbReference type="ChEBI" id="CHEBI:83421"/>
        <dbReference type="ChEBI" id="CHEBI:456216"/>
        <dbReference type="EC" id="2.7.11.1"/>
    </reaction>
</comment>
<reference evidence="10" key="1">
    <citation type="submission" date="2021-02" db="EMBL/GenBank/DDBJ databases">
        <authorList>
            <person name="Dougan E. K."/>
            <person name="Rhodes N."/>
            <person name="Thang M."/>
            <person name="Chan C."/>
        </authorList>
    </citation>
    <scope>NUCLEOTIDE SEQUENCE</scope>
</reference>
<evidence type="ECO:0000256" key="2">
    <source>
        <dbReference type="ARBA" id="ARBA00022527"/>
    </source>
</evidence>
<evidence type="ECO:0000256" key="6">
    <source>
        <dbReference type="ARBA" id="ARBA00022840"/>
    </source>
</evidence>
<dbReference type="EMBL" id="CAJNNW010022595">
    <property type="protein sequence ID" value="CAE8669504.1"/>
    <property type="molecule type" value="Genomic_DNA"/>
</dbReference>
<protein>
    <recommendedName>
        <fullName evidence="1">non-specific serine/threonine protein kinase</fullName>
        <ecNumber evidence="1">2.7.11.1</ecNumber>
    </recommendedName>
</protein>
<dbReference type="SMART" id="SM00185">
    <property type="entry name" value="ARM"/>
    <property type="match status" value="3"/>
</dbReference>
<sequence length="512" mass="55647">MGAAILQNSSASVGAAELSRRMAQLDGVSDAVLHAVVRGRVGRQCLDDLRRGSDGGAHSSSSPAWKTVSFLLATEDPQAVLSALGPRGLLRFLDLLWCFKDLLEPSAAALRCCLSLLWALQSLSKFPRSLHLPSDAVSALRIAVFFRAGLDVILRLVAGLQVPANPPPNPPVSPELLLTEFQNYRTVATVMQFLGSIPKVDVAAWRTHHCEGWWRALSAGMQLLSTLVLHNHVLAHEFVQHEGLQMLVERKLLSAELVASEAGAHVVVDALLIVSQLSRLSKEYYPMLHRINICLDLRDLLACGNANVRAKACNAIGNMARHSDAFYEAIREAGILQQLTQLCADSDSACRKFASFALGNSAFHSDVLYRDLAQAVPQLLRLLHDADEKTRANAAGAIGNLVRNSGELCGVMIREAALQSLSNLIESRRPLSDPSPLSRGGGGAEEWQRFAADSSVKIALFSLGNLAVHADCRAELKAELRAIEMCHSLMTSCQPDDMIHKYSQRLLQKLSV</sequence>
<dbReference type="AlphaFoldDB" id="A0A813JBF1"/>
<dbReference type="Gene3D" id="1.25.10.10">
    <property type="entry name" value="Leucine-rich Repeat Variant"/>
    <property type="match status" value="1"/>
</dbReference>
<evidence type="ECO:0000256" key="9">
    <source>
        <dbReference type="PROSITE-ProRule" id="PRU00259"/>
    </source>
</evidence>
<dbReference type="PANTHER" id="PTHR22983">
    <property type="entry name" value="PROTEIN KINASE RELATED"/>
    <property type="match status" value="1"/>
</dbReference>
<dbReference type="PANTHER" id="PTHR22983:SF6">
    <property type="entry name" value="SERINE_THREONINE-PROTEIN KINASE 36"/>
    <property type="match status" value="1"/>
</dbReference>
<evidence type="ECO:0000256" key="7">
    <source>
        <dbReference type="ARBA" id="ARBA00047899"/>
    </source>
</evidence>
<dbReference type="GO" id="GO:0007224">
    <property type="term" value="P:smoothened signaling pathway"/>
    <property type="evidence" value="ECO:0007669"/>
    <property type="project" value="TreeGrafter"/>
</dbReference>
<dbReference type="InterPro" id="IPR000225">
    <property type="entry name" value="Armadillo"/>
</dbReference>
<organism evidence="10 11">
    <name type="scientific">Polarella glacialis</name>
    <name type="common">Dinoflagellate</name>
    <dbReference type="NCBI Taxonomy" id="89957"/>
    <lineage>
        <taxon>Eukaryota</taxon>
        <taxon>Sar</taxon>
        <taxon>Alveolata</taxon>
        <taxon>Dinophyceae</taxon>
        <taxon>Suessiales</taxon>
        <taxon>Suessiaceae</taxon>
        <taxon>Polarella</taxon>
    </lineage>
</organism>
<evidence type="ECO:0000256" key="3">
    <source>
        <dbReference type="ARBA" id="ARBA00022679"/>
    </source>
</evidence>
<gene>
    <name evidence="10" type="ORF">PGLA2088_LOCUS17208</name>
</gene>
<name>A0A813JBF1_POLGL</name>
<dbReference type="InterPro" id="IPR016024">
    <property type="entry name" value="ARM-type_fold"/>
</dbReference>
<keyword evidence="4" id="KW-0547">Nucleotide-binding</keyword>
<evidence type="ECO:0000256" key="5">
    <source>
        <dbReference type="ARBA" id="ARBA00022777"/>
    </source>
</evidence>
<dbReference type="SUPFAM" id="SSF48371">
    <property type="entry name" value="ARM repeat"/>
    <property type="match status" value="1"/>
</dbReference>
<keyword evidence="2" id="KW-0723">Serine/threonine-protein kinase</keyword>
<comment type="caution">
    <text evidence="10">The sequence shown here is derived from an EMBL/GenBank/DDBJ whole genome shotgun (WGS) entry which is preliminary data.</text>
</comment>
<dbReference type="GO" id="GO:0005737">
    <property type="term" value="C:cytoplasm"/>
    <property type="evidence" value="ECO:0007669"/>
    <property type="project" value="TreeGrafter"/>
</dbReference>
<dbReference type="Proteomes" id="UP000626109">
    <property type="component" value="Unassembled WGS sequence"/>
</dbReference>
<dbReference type="InterPro" id="IPR011989">
    <property type="entry name" value="ARM-like"/>
</dbReference>
<dbReference type="EC" id="2.7.11.1" evidence="1"/>
<keyword evidence="3" id="KW-0808">Transferase</keyword>
<dbReference type="PROSITE" id="PS50176">
    <property type="entry name" value="ARM_REPEAT"/>
    <property type="match status" value="1"/>
</dbReference>
<dbReference type="GO" id="GO:0004674">
    <property type="term" value="F:protein serine/threonine kinase activity"/>
    <property type="evidence" value="ECO:0007669"/>
    <property type="project" value="UniProtKB-KW"/>
</dbReference>
<keyword evidence="5" id="KW-0418">Kinase</keyword>
<proteinExistence type="predicted"/>